<protein>
    <recommendedName>
        <fullName evidence="1">Biofilm-associated protein BapA-like prefix-like domain-containing protein</fullName>
    </recommendedName>
</protein>
<evidence type="ECO:0000259" key="1">
    <source>
        <dbReference type="Pfam" id="PF22783"/>
    </source>
</evidence>
<dbReference type="EMBL" id="CP015231">
    <property type="protein sequence ID" value="ANP42590.1"/>
    <property type="molecule type" value="Genomic_DNA"/>
</dbReference>
<dbReference type="RefSeq" id="WP_005611420.1">
    <property type="nucleotide sequence ID" value="NZ_CP015231.1"/>
</dbReference>
<dbReference type="InterPro" id="IPR048051">
    <property type="entry name" value="BapA-like_prefix-like"/>
</dbReference>
<gene>
    <name evidence="2" type="ORF">K529_017625</name>
</gene>
<proteinExistence type="predicted"/>
<sequence>MATELVSGLGGVEDNSPTSIARVLKLSAPERVSLDSTHSEISDLVKSGRDLSVVFADGQRVFIEDFFVVGPEGGFSTLVASTGEIVVSGLQVPEPAEFDDTQDNEVFPNFKDPVSADAGAIESEAGGAALVSEGGGDFITLLAGTGLASGAGMIAGGGGSAPSDDVFDQSAHVLDVTEQFTTFGQVVTEEDLGLVSVGGSDDIAAFMPASEPEVVGGDNHHASETGGEDSPLAEAGADMAVMFPVEIDLLTGLTPEFESEVGL</sequence>
<evidence type="ECO:0000313" key="2">
    <source>
        <dbReference type="EMBL" id="ANP42590.1"/>
    </source>
</evidence>
<accession>A0A1B1A7S6</accession>
<dbReference type="AlphaFoldDB" id="A0A1B1A7S6"/>
<name>A0A1B1A7S6_9RHOB</name>
<dbReference type="KEGG" id="rmb:K529_017625"/>
<dbReference type="GeneID" id="28251693"/>
<keyword evidence="2" id="KW-0614">Plasmid</keyword>
<organism evidence="2 3">
    <name type="scientific">Tritonibacter mobilis F1926</name>
    <dbReference type="NCBI Taxonomy" id="1265309"/>
    <lineage>
        <taxon>Bacteria</taxon>
        <taxon>Pseudomonadati</taxon>
        <taxon>Pseudomonadota</taxon>
        <taxon>Alphaproteobacteria</taxon>
        <taxon>Rhodobacterales</taxon>
        <taxon>Paracoccaceae</taxon>
        <taxon>Tritonibacter</taxon>
    </lineage>
</organism>
<feature type="domain" description="Biofilm-associated protein BapA-like prefix-like" evidence="1">
    <location>
        <begin position="24"/>
        <end position="82"/>
    </location>
</feature>
<dbReference type="OrthoDB" id="7876765at2"/>
<reference evidence="2 3" key="1">
    <citation type="journal article" date="2016" name="ISME J.">
        <title>Global occurrence and heterogeneity of the Roseobacter-clade species Ruegeria mobilis.</title>
        <authorList>
            <person name="Sonnenschein E."/>
            <person name="Gram L."/>
        </authorList>
    </citation>
    <scope>NUCLEOTIDE SEQUENCE [LARGE SCALE GENOMIC DNA]</scope>
    <source>
        <strain evidence="2 3">F1926</strain>
        <plasmid evidence="2 3">unnamed1</plasmid>
    </source>
</reference>
<evidence type="ECO:0000313" key="3">
    <source>
        <dbReference type="Proteomes" id="UP000013243"/>
    </source>
</evidence>
<dbReference type="Pfam" id="PF22783">
    <property type="entry name" value="BapA_N"/>
    <property type="match status" value="1"/>
</dbReference>
<geneLocation type="plasmid" evidence="2 3">
    <name>unnamed1</name>
</geneLocation>
<dbReference type="Proteomes" id="UP000013243">
    <property type="component" value="Plasmid unnamed1"/>
</dbReference>